<proteinExistence type="inferred from homology"/>
<protein>
    <recommendedName>
        <fullName evidence="10">Isotrichodermin C-15 hydroxylase</fullName>
    </recommendedName>
</protein>
<evidence type="ECO:0000256" key="4">
    <source>
        <dbReference type="ARBA" id="ARBA00022723"/>
    </source>
</evidence>
<accession>A0ABP0CTP1</accession>
<dbReference type="InterPro" id="IPR001128">
    <property type="entry name" value="Cyt_P450"/>
</dbReference>
<dbReference type="Gene3D" id="1.10.630.10">
    <property type="entry name" value="Cytochrome P450"/>
    <property type="match status" value="1"/>
</dbReference>
<keyword evidence="7" id="KW-0503">Monooxygenase</keyword>
<comment type="caution">
    <text evidence="8">The sequence shown here is derived from an EMBL/GenBank/DDBJ whole genome shotgun (WGS) entry which is preliminary data.</text>
</comment>
<sequence length="304" mass="35164">MAWMSGAGHKKIFELHQKYGDIVRISPNQLSFSYPEAWNDIMGHRKRGQDENGKDPDFWRGDDNLTLVGSNRERHSRLRKIMSHGFSAQAMNEQQPVFQKYADLLVTQLRNSVTDGDAVDITKWYNWATFDMAGDLIFGEPFGCLETEQYHPWVKLIFMHIKGISISTALIRYPFAEAIIKFMTPKSVAKDIQSHHEFTQAQVKKRISYENPRPDFMESMIKAHKNGDVSMREMLANAHNLIVGGSETTATTLAYAEMRLILAKMIWNFNMELDARSKGWLEKNVVYLLWEKPELFIRLTPRMA</sequence>
<comment type="similarity">
    <text evidence="2">Belongs to the cytochrome P450 family.</text>
</comment>
<keyword evidence="6" id="KW-0408">Iron</keyword>
<keyword evidence="3" id="KW-0349">Heme</keyword>
<dbReference type="InterPro" id="IPR050121">
    <property type="entry name" value="Cytochrome_P450_monoxygenase"/>
</dbReference>
<organism evidence="8 9">
    <name type="scientific">Sporothrix bragantina</name>
    <dbReference type="NCBI Taxonomy" id="671064"/>
    <lineage>
        <taxon>Eukaryota</taxon>
        <taxon>Fungi</taxon>
        <taxon>Dikarya</taxon>
        <taxon>Ascomycota</taxon>
        <taxon>Pezizomycotina</taxon>
        <taxon>Sordariomycetes</taxon>
        <taxon>Sordariomycetidae</taxon>
        <taxon>Ophiostomatales</taxon>
        <taxon>Ophiostomataceae</taxon>
        <taxon>Sporothrix</taxon>
    </lineage>
</organism>
<dbReference type="Pfam" id="PF00067">
    <property type="entry name" value="p450"/>
    <property type="match status" value="1"/>
</dbReference>
<dbReference type="EMBL" id="CAWUHC010000137">
    <property type="protein sequence ID" value="CAK7235173.1"/>
    <property type="molecule type" value="Genomic_DNA"/>
</dbReference>
<keyword evidence="5" id="KW-0560">Oxidoreductase</keyword>
<name>A0ABP0CTP1_9PEZI</name>
<evidence type="ECO:0000256" key="6">
    <source>
        <dbReference type="ARBA" id="ARBA00023004"/>
    </source>
</evidence>
<evidence type="ECO:0000256" key="2">
    <source>
        <dbReference type="ARBA" id="ARBA00010617"/>
    </source>
</evidence>
<evidence type="ECO:0000313" key="8">
    <source>
        <dbReference type="EMBL" id="CAK7235173.1"/>
    </source>
</evidence>
<evidence type="ECO:0000256" key="3">
    <source>
        <dbReference type="ARBA" id="ARBA00022617"/>
    </source>
</evidence>
<dbReference type="PANTHER" id="PTHR24305">
    <property type="entry name" value="CYTOCHROME P450"/>
    <property type="match status" value="1"/>
</dbReference>
<dbReference type="SUPFAM" id="SSF48264">
    <property type="entry name" value="Cytochrome P450"/>
    <property type="match status" value="1"/>
</dbReference>
<evidence type="ECO:0000256" key="5">
    <source>
        <dbReference type="ARBA" id="ARBA00023002"/>
    </source>
</evidence>
<evidence type="ECO:0008006" key="10">
    <source>
        <dbReference type="Google" id="ProtNLM"/>
    </source>
</evidence>
<evidence type="ECO:0000256" key="7">
    <source>
        <dbReference type="ARBA" id="ARBA00023033"/>
    </source>
</evidence>
<evidence type="ECO:0000313" key="9">
    <source>
        <dbReference type="Proteomes" id="UP001642406"/>
    </source>
</evidence>
<comment type="cofactor">
    <cofactor evidence="1">
        <name>heme</name>
        <dbReference type="ChEBI" id="CHEBI:30413"/>
    </cofactor>
</comment>
<keyword evidence="9" id="KW-1185">Reference proteome</keyword>
<reference evidence="8 9" key="1">
    <citation type="submission" date="2024-01" db="EMBL/GenBank/DDBJ databases">
        <authorList>
            <person name="Allen C."/>
            <person name="Tagirdzhanova G."/>
        </authorList>
    </citation>
    <scope>NUCLEOTIDE SEQUENCE [LARGE SCALE GENOMIC DNA]</scope>
</reference>
<keyword evidence="4" id="KW-0479">Metal-binding</keyword>
<gene>
    <name evidence="8" type="ORF">SBRCBS47491_009201</name>
</gene>
<evidence type="ECO:0000256" key="1">
    <source>
        <dbReference type="ARBA" id="ARBA00001971"/>
    </source>
</evidence>
<dbReference type="InterPro" id="IPR036396">
    <property type="entry name" value="Cyt_P450_sf"/>
</dbReference>
<dbReference type="Proteomes" id="UP001642406">
    <property type="component" value="Unassembled WGS sequence"/>
</dbReference>
<dbReference type="PANTHER" id="PTHR24305:SF29">
    <property type="entry name" value="BENZOATE-PARA-HYDROXYLASE"/>
    <property type="match status" value="1"/>
</dbReference>